<organism evidence="9 10">
    <name type="scientific">[Ruminococcus] torques</name>
    <dbReference type="NCBI Taxonomy" id="33039"/>
    <lineage>
        <taxon>Bacteria</taxon>
        <taxon>Bacillati</taxon>
        <taxon>Bacillota</taxon>
        <taxon>Clostridia</taxon>
        <taxon>Lachnospirales</taxon>
        <taxon>Lachnospiraceae</taxon>
        <taxon>Mediterraneibacter</taxon>
    </lineage>
</organism>
<name>A0A564TRM7_9FIRM</name>
<accession>A0A564TRM7</accession>
<dbReference type="PANTHER" id="PTHR43744:SF8">
    <property type="entry name" value="SN-GLYCEROL-3-PHOSPHATE TRANSPORT SYSTEM PERMEASE PROTEIN UGPE"/>
    <property type="match status" value="1"/>
</dbReference>
<dbReference type="PROSITE" id="PS50928">
    <property type="entry name" value="ABC_TM1"/>
    <property type="match status" value="1"/>
</dbReference>
<dbReference type="AlphaFoldDB" id="A0A564TRM7"/>
<dbReference type="Proteomes" id="UP000363661">
    <property type="component" value="Unassembled WGS sequence"/>
</dbReference>
<dbReference type="GO" id="GO:0055085">
    <property type="term" value="P:transmembrane transport"/>
    <property type="evidence" value="ECO:0007669"/>
    <property type="project" value="InterPro"/>
</dbReference>
<feature type="transmembrane region" description="Helical" evidence="7">
    <location>
        <begin position="249"/>
        <end position="270"/>
    </location>
</feature>
<dbReference type="InterPro" id="IPR000515">
    <property type="entry name" value="MetI-like"/>
</dbReference>
<feature type="transmembrane region" description="Helical" evidence="7">
    <location>
        <begin position="16"/>
        <end position="36"/>
    </location>
</feature>
<feature type="transmembrane region" description="Helical" evidence="7">
    <location>
        <begin position="121"/>
        <end position="143"/>
    </location>
</feature>
<evidence type="ECO:0000259" key="8">
    <source>
        <dbReference type="PROSITE" id="PS50928"/>
    </source>
</evidence>
<keyword evidence="2 7" id="KW-0813">Transport</keyword>
<feature type="transmembrane region" description="Helical" evidence="7">
    <location>
        <begin position="90"/>
        <end position="109"/>
    </location>
</feature>
<sequence>MNRKSRILKMLTKTGLVVLAIVFCYPVLFLLTGSFMGQSELSENLGSVMGEATRYARWNFLPQNPTLKHYIEVLLDSPEYFVMFWNSIKVVLGTLVGQCIIAIPAAWGFAVYKFKFKKSLFFLYIIIMMMPFQVTMLSNYLILKQLKLLDTLASLIFPGIFSTFPVFIMFNFFRGIPPAVIEAARIDGAREWDIFLKIGIPLGKGGIIASLVLEFLEYWNLIEQPMTFLDDKTKWPLSLFLPTIRGENVGFAFAVSIITLIPAALVFFAGHEYLEQGIASLGVKE</sequence>
<feature type="transmembrane region" description="Helical" evidence="7">
    <location>
        <begin position="194"/>
        <end position="216"/>
    </location>
</feature>
<evidence type="ECO:0000256" key="3">
    <source>
        <dbReference type="ARBA" id="ARBA00022475"/>
    </source>
</evidence>
<dbReference type="EMBL" id="CABHNA010000054">
    <property type="protein sequence ID" value="VUX09861.1"/>
    <property type="molecule type" value="Genomic_DNA"/>
</dbReference>
<comment type="subcellular location">
    <subcellularLocation>
        <location evidence="1 7">Cell membrane</location>
        <topology evidence="1 7">Multi-pass membrane protein</topology>
    </subcellularLocation>
</comment>
<feature type="transmembrane region" description="Helical" evidence="7">
    <location>
        <begin position="155"/>
        <end position="173"/>
    </location>
</feature>
<dbReference type="RefSeq" id="WP_243131481.1">
    <property type="nucleotide sequence ID" value="NZ_CABHNA010000054.1"/>
</dbReference>
<comment type="similarity">
    <text evidence="7">Belongs to the binding-protein-dependent transport system permease family.</text>
</comment>
<evidence type="ECO:0000256" key="5">
    <source>
        <dbReference type="ARBA" id="ARBA00022989"/>
    </source>
</evidence>
<dbReference type="CDD" id="cd06261">
    <property type="entry name" value="TM_PBP2"/>
    <property type="match status" value="1"/>
</dbReference>
<dbReference type="Pfam" id="PF00528">
    <property type="entry name" value="BPD_transp_1"/>
    <property type="match status" value="1"/>
</dbReference>
<keyword evidence="3" id="KW-1003">Cell membrane</keyword>
<evidence type="ECO:0000313" key="10">
    <source>
        <dbReference type="Proteomes" id="UP000363661"/>
    </source>
</evidence>
<dbReference type="PANTHER" id="PTHR43744">
    <property type="entry name" value="ABC TRANSPORTER PERMEASE PROTEIN MG189-RELATED-RELATED"/>
    <property type="match status" value="1"/>
</dbReference>
<dbReference type="Gene3D" id="1.10.3720.10">
    <property type="entry name" value="MetI-like"/>
    <property type="match status" value="1"/>
</dbReference>
<evidence type="ECO:0000313" key="9">
    <source>
        <dbReference type="EMBL" id="VUX09861.1"/>
    </source>
</evidence>
<feature type="domain" description="ABC transmembrane type-1" evidence="8">
    <location>
        <begin position="84"/>
        <end position="270"/>
    </location>
</feature>
<reference evidence="9 10" key="1">
    <citation type="submission" date="2019-07" db="EMBL/GenBank/DDBJ databases">
        <authorList>
            <person name="Hibberd C M."/>
            <person name="Gehrig L. J."/>
            <person name="Chang H.-W."/>
            <person name="Venkatesh S."/>
        </authorList>
    </citation>
    <scope>NUCLEOTIDE SEQUENCE [LARGE SCALE GENOMIC DNA]</scope>
    <source>
        <strain evidence="9">Ruminococcus_torques_SSTS_Bg7063</strain>
    </source>
</reference>
<evidence type="ECO:0000256" key="4">
    <source>
        <dbReference type="ARBA" id="ARBA00022692"/>
    </source>
</evidence>
<keyword evidence="5 7" id="KW-1133">Transmembrane helix</keyword>
<keyword evidence="4 7" id="KW-0812">Transmembrane</keyword>
<dbReference type="GO" id="GO:0005886">
    <property type="term" value="C:plasma membrane"/>
    <property type="evidence" value="ECO:0007669"/>
    <property type="project" value="UniProtKB-SubCell"/>
</dbReference>
<keyword evidence="6 7" id="KW-0472">Membrane</keyword>
<evidence type="ECO:0000256" key="1">
    <source>
        <dbReference type="ARBA" id="ARBA00004651"/>
    </source>
</evidence>
<gene>
    <name evidence="9" type="primary">araQ_4</name>
    <name evidence="9" type="ORF">RTSSTS7063_01583</name>
</gene>
<dbReference type="InterPro" id="IPR035906">
    <property type="entry name" value="MetI-like_sf"/>
</dbReference>
<evidence type="ECO:0000256" key="2">
    <source>
        <dbReference type="ARBA" id="ARBA00022448"/>
    </source>
</evidence>
<dbReference type="SUPFAM" id="SSF161098">
    <property type="entry name" value="MetI-like"/>
    <property type="match status" value="1"/>
</dbReference>
<keyword evidence="10" id="KW-1185">Reference proteome</keyword>
<protein>
    <submittedName>
        <fullName evidence="9">L-arabinose transport system permease protein AraQ</fullName>
    </submittedName>
</protein>
<proteinExistence type="inferred from homology"/>
<evidence type="ECO:0000256" key="7">
    <source>
        <dbReference type="RuleBase" id="RU363032"/>
    </source>
</evidence>
<evidence type="ECO:0000256" key="6">
    <source>
        <dbReference type="ARBA" id="ARBA00023136"/>
    </source>
</evidence>